<dbReference type="AlphaFoldDB" id="A0AAW7IJN7"/>
<organism evidence="1 2">
    <name type="scientific">Peribacillus simplex</name>
    <dbReference type="NCBI Taxonomy" id="1478"/>
    <lineage>
        <taxon>Bacteria</taxon>
        <taxon>Bacillati</taxon>
        <taxon>Bacillota</taxon>
        <taxon>Bacilli</taxon>
        <taxon>Bacillales</taxon>
        <taxon>Bacillaceae</taxon>
        <taxon>Peribacillus</taxon>
    </lineage>
</organism>
<comment type="caution">
    <text evidence="1">The sequence shown here is derived from an EMBL/GenBank/DDBJ whole genome shotgun (WGS) entry which is preliminary data.</text>
</comment>
<protein>
    <submittedName>
        <fullName evidence="1">Uncharacterized protein</fullName>
    </submittedName>
</protein>
<evidence type="ECO:0000313" key="1">
    <source>
        <dbReference type="EMBL" id="MDM5455614.1"/>
    </source>
</evidence>
<dbReference type="EMBL" id="JAUCEY010000008">
    <property type="protein sequence ID" value="MDM5455614.1"/>
    <property type="molecule type" value="Genomic_DNA"/>
</dbReference>
<reference evidence="1" key="1">
    <citation type="submission" date="2023-06" db="EMBL/GenBank/DDBJ databases">
        <title>Comparative genomics of Bacillaceae isolates and their secondary metabolite potential.</title>
        <authorList>
            <person name="Song L."/>
            <person name="Nielsen L.J."/>
            <person name="Mohite O."/>
            <person name="Xu X."/>
            <person name="Weber T."/>
            <person name="Kovacs A.T."/>
        </authorList>
    </citation>
    <scope>NUCLEOTIDE SEQUENCE</scope>
    <source>
        <strain evidence="1">D8_B_37</strain>
    </source>
</reference>
<proteinExistence type="predicted"/>
<name>A0AAW7IJN7_9BACI</name>
<sequence>MLQLHLLTIHGGPIGVNSGTITAGTVVYIGKMIFRRYEGAVSSSVTIRTEAFFLHACSMFF</sequence>
<accession>A0AAW7IJN7</accession>
<gene>
    <name evidence="1" type="ORF">QUF89_26365</name>
</gene>
<evidence type="ECO:0000313" key="2">
    <source>
        <dbReference type="Proteomes" id="UP001234602"/>
    </source>
</evidence>
<dbReference type="RefSeq" id="WP_185148022.1">
    <property type="nucleotide sequence ID" value="NZ_JAUCEY010000008.1"/>
</dbReference>
<dbReference type="Proteomes" id="UP001234602">
    <property type="component" value="Unassembled WGS sequence"/>
</dbReference>